<dbReference type="Proteomes" id="UP001054945">
    <property type="component" value="Unassembled WGS sequence"/>
</dbReference>
<dbReference type="EMBL" id="BPLR01011727">
    <property type="protein sequence ID" value="GIY48567.1"/>
    <property type="molecule type" value="Genomic_DNA"/>
</dbReference>
<name>A0AAV4TUP2_CAEEX</name>
<protein>
    <submittedName>
        <fullName evidence="1">Uncharacterized protein</fullName>
    </submittedName>
</protein>
<evidence type="ECO:0000313" key="1">
    <source>
        <dbReference type="EMBL" id="GIY48567.1"/>
    </source>
</evidence>
<dbReference type="AlphaFoldDB" id="A0AAV4TUP2"/>
<keyword evidence="2" id="KW-1185">Reference proteome</keyword>
<evidence type="ECO:0000313" key="2">
    <source>
        <dbReference type="Proteomes" id="UP001054945"/>
    </source>
</evidence>
<gene>
    <name evidence="1" type="ORF">CEXT_567861</name>
</gene>
<organism evidence="1 2">
    <name type="scientific">Caerostris extrusa</name>
    <name type="common">Bark spider</name>
    <name type="synonym">Caerostris bankana</name>
    <dbReference type="NCBI Taxonomy" id="172846"/>
    <lineage>
        <taxon>Eukaryota</taxon>
        <taxon>Metazoa</taxon>
        <taxon>Ecdysozoa</taxon>
        <taxon>Arthropoda</taxon>
        <taxon>Chelicerata</taxon>
        <taxon>Arachnida</taxon>
        <taxon>Araneae</taxon>
        <taxon>Araneomorphae</taxon>
        <taxon>Entelegynae</taxon>
        <taxon>Araneoidea</taxon>
        <taxon>Araneidae</taxon>
        <taxon>Caerostris</taxon>
    </lineage>
</organism>
<accession>A0AAV4TUP2</accession>
<sequence>MKVPLSNQNSWLCRYYHCRERSIHDNQCNSENSKLPDNCLGRSRRINLNRKLGIYNSLHLRFDGSTVRIMDDTRSLTQIMANGDENLELRTKNFKCVVD</sequence>
<comment type="caution">
    <text evidence="1">The sequence shown here is derived from an EMBL/GenBank/DDBJ whole genome shotgun (WGS) entry which is preliminary data.</text>
</comment>
<proteinExistence type="predicted"/>
<reference evidence="1 2" key="1">
    <citation type="submission" date="2021-06" db="EMBL/GenBank/DDBJ databases">
        <title>Caerostris extrusa draft genome.</title>
        <authorList>
            <person name="Kono N."/>
            <person name="Arakawa K."/>
        </authorList>
    </citation>
    <scope>NUCLEOTIDE SEQUENCE [LARGE SCALE GENOMIC DNA]</scope>
</reference>